<evidence type="ECO:0000313" key="3">
    <source>
        <dbReference type="Proteomes" id="UP000271554"/>
    </source>
</evidence>
<dbReference type="Proteomes" id="UP000271554">
    <property type="component" value="Chromosome"/>
</dbReference>
<organism evidence="2 3">
    <name type="scientific">Streptomyces hundungensis</name>
    <dbReference type="NCBI Taxonomy" id="1077946"/>
    <lineage>
        <taxon>Bacteria</taxon>
        <taxon>Bacillati</taxon>
        <taxon>Actinomycetota</taxon>
        <taxon>Actinomycetes</taxon>
        <taxon>Kitasatosporales</taxon>
        <taxon>Streptomycetaceae</taxon>
        <taxon>Streptomyces</taxon>
    </lineage>
</organism>
<reference evidence="2 3" key="1">
    <citation type="submission" date="2018-10" db="EMBL/GenBank/DDBJ databases">
        <title>Relationship between Morphology and Antimicrobial Activity in Streptomyces.</title>
        <authorList>
            <person name="Kang H.J."/>
            <person name="Kim S.B."/>
        </authorList>
    </citation>
    <scope>NUCLEOTIDE SEQUENCE [LARGE SCALE GENOMIC DNA]</scope>
    <source>
        <strain evidence="2 3">BH38</strain>
    </source>
</reference>
<dbReference type="KEGG" id="shun:DWB77_00406"/>
<accession>A0A387H508</accession>
<evidence type="ECO:0000313" key="2">
    <source>
        <dbReference type="EMBL" id="AYG78299.1"/>
    </source>
</evidence>
<name>A0A387H508_9ACTN</name>
<sequence>MQSSVTPTVLAYKGLGGVPLWLLFGIAIVAFIIFGVIQARKKK</sequence>
<keyword evidence="1" id="KW-0472">Membrane</keyword>
<feature type="transmembrane region" description="Helical" evidence="1">
    <location>
        <begin position="20"/>
        <end position="37"/>
    </location>
</feature>
<keyword evidence="1" id="KW-1133">Transmembrane helix</keyword>
<keyword evidence="3" id="KW-1185">Reference proteome</keyword>
<dbReference type="AlphaFoldDB" id="A0A387H508"/>
<proteinExistence type="predicted"/>
<dbReference type="EMBL" id="CP032698">
    <property type="protein sequence ID" value="AYG78299.1"/>
    <property type="molecule type" value="Genomic_DNA"/>
</dbReference>
<gene>
    <name evidence="2" type="ORF">DWB77_00406</name>
</gene>
<protein>
    <submittedName>
        <fullName evidence="2">Uncharacterized protein</fullName>
    </submittedName>
</protein>
<keyword evidence="1" id="KW-0812">Transmembrane</keyword>
<evidence type="ECO:0000256" key="1">
    <source>
        <dbReference type="SAM" id="Phobius"/>
    </source>
</evidence>